<dbReference type="SUPFAM" id="SSF52540">
    <property type="entry name" value="P-loop containing nucleoside triphosphate hydrolases"/>
    <property type="match status" value="1"/>
</dbReference>
<organism evidence="6 7">
    <name type="scientific">Desulfovibrio legallii</name>
    <dbReference type="NCBI Taxonomy" id="571438"/>
    <lineage>
        <taxon>Bacteria</taxon>
        <taxon>Pseudomonadati</taxon>
        <taxon>Thermodesulfobacteriota</taxon>
        <taxon>Desulfovibrionia</taxon>
        <taxon>Desulfovibrionales</taxon>
        <taxon>Desulfovibrionaceae</taxon>
        <taxon>Desulfovibrio</taxon>
    </lineage>
</organism>
<dbReference type="Proteomes" id="UP000199355">
    <property type="component" value="Unassembled WGS sequence"/>
</dbReference>
<sequence>MSRQPRPISVCDLSLAYNRHPAVRHLCCHFAPGSLTAVVGPNGAGKSTLLKALAGLLSPREGSVDLGGQRAADIAYLPQQAAIDRSFPITVLDMVSLGHWPRVGAWGALAAAAWREAQAALATLDLTDFGARPISALSVGQFQRVQFARLLLQDAPVILLDEPFTALDARTTDDLLALVRRWHAEGRTVVAVIHDLEQVRIHFPQCLLFARDPIAFGPTERVLTPENLARARELSACWDSPVASVEDAEAGPAGRGAA</sequence>
<evidence type="ECO:0000313" key="6">
    <source>
        <dbReference type="EMBL" id="SDF37389.1"/>
    </source>
</evidence>
<dbReference type="RefSeq" id="WP_092153086.1">
    <property type="nucleotide sequence ID" value="NZ_FNBX01000004.1"/>
</dbReference>
<evidence type="ECO:0000256" key="1">
    <source>
        <dbReference type="ARBA" id="ARBA00005417"/>
    </source>
</evidence>
<dbReference type="PROSITE" id="PS50893">
    <property type="entry name" value="ABC_TRANSPORTER_2"/>
    <property type="match status" value="1"/>
</dbReference>
<proteinExistence type="inferred from homology"/>
<keyword evidence="3" id="KW-0547">Nucleotide-binding</keyword>
<dbReference type="EMBL" id="FNBX01000004">
    <property type="protein sequence ID" value="SDF37389.1"/>
    <property type="molecule type" value="Genomic_DNA"/>
</dbReference>
<keyword evidence="4 6" id="KW-0067">ATP-binding</keyword>
<dbReference type="AlphaFoldDB" id="A0A1G7KKQ8"/>
<reference evidence="7" key="1">
    <citation type="submission" date="2016-10" db="EMBL/GenBank/DDBJ databases">
        <authorList>
            <person name="Varghese N."/>
            <person name="Submissions S."/>
        </authorList>
    </citation>
    <scope>NUCLEOTIDE SEQUENCE [LARGE SCALE GENOMIC DNA]</scope>
    <source>
        <strain evidence="7">KHC7</strain>
    </source>
</reference>
<evidence type="ECO:0000259" key="5">
    <source>
        <dbReference type="PROSITE" id="PS50893"/>
    </source>
</evidence>
<dbReference type="GO" id="GO:0016887">
    <property type="term" value="F:ATP hydrolysis activity"/>
    <property type="evidence" value="ECO:0007669"/>
    <property type="project" value="InterPro"/>
</dbReference>
<dbReference type="SMART" id="SM00382">
    <property type="entry name" value="AAA"/>
    <property type="match status" value="1"/>
</dbReference>
<dbReference type="InterPro" id="IPR017871">
    <property type="entry name" value="ABC_transporter-like_CS"/>
</dbReference>
<dbReference type="GO" id="GO:0005524">
    <property type="term" value="F:ATP binding"/>
    <property type="evidence" value="ECO:0007669"/>
    <property type="project" value="UniProtKB-KW"/>
</dbReference>
<evidence type="ECO:0000256" key="2">
    <source>
        <dbReference type="ARBA" id="ARBA00022448"/>
    </source>
</evidence>
<dbReference type="STRING" id="571438.SAMN05192586_104135"/>
<dbReference type="InterPro" id="IPR003439">
    <property type="entry name" value="ABC_transporter-like_ATP-bd"/>
</dbReference>
<evidence type="ECO:0000313" key="7">
    <source>
        <dbReference type="Proteomes" id="UP000199355"/>
    </source>
</evidence>
<dbReference type="PANTHER" id="PTHR42734:SF5">
    <property type="entry name" value="IRON TRANSPORT SYSTEM ATP-BINDING PROTEIN HI_0361-RELATED"/>
    <property type="match status" value="1"/>
</dbReference>
<protein>
    <submittedName>
        <fullName evidence="6">Zinc/manganese transport system ATP-binding protein</fullName>
    </submittedName>
</protein>
<dbReference type="PROSITE" id="PS00211">
    <property type="entry name" value="ABC_TRANSPORTER_1"/>
    <property type="match status" value="1"/>
</dbReference>
<feature type="domain" description="ABC transporter" evidence="5">
    <location>
        <begin position="8"/>
        <end position="236"/>
    </location>
</feature>
<dbReference type="InterPro" id="IPR003593">
    <property type="entry name" value="AAA+_ATPase"/>
</dbReference>
<evidence type="ECO:0000256" key="3">
    <source>
        <dbReference type="ARBA" id="ARBA00022741"/>
    </source>
</evidence>
<dbReference type="InterPro" id="IPR050153">
    <property type="entry name" value="Metal_Ion_Import_ABC"/>
</dbReference>
<gene>
    <name evidence="6" type="ORF">SAMN05192586_104135</name>
</gene>
<name>A0A1G7KKQ8_9BACT</name>
<dbReference type="CDD" id="cd03235">
    <property type="entry name" value="ABC_Metallic_Cations"/>
    <property type="match status" value="1"/>
</dbReference>
<dbReference type="PANTHER" id="PTHR42734">
    <property type="entry name" value="METAL TRANSPORT SYSTEM ATP-BINDING PROTEIN TM_0124-RELATED"/>
    <property type="match status" value="1"/>
</dbReference>
<keyword evidence="7" id="KW-1185">Reference proteome</keyword>
<evidence type="ECO:0000256" key="4">
    <source>
        <dbReference type="ARBA" id="ARBA00022840"/>
    </source>
</evidence>
<dbReference type="Pfam" id="PF00005">
    <property type="entry name" value="ABC_tran"/>
    <property type="match status" value="1"/>
</dbReference>
<dbReference type="InterPro" id="IPR027417">
    <property type="entry name" value="P-loop_NTPase"/>
</dbReference>
<dbReference type="Gene3D" id="3.40.50.300">
    <property type="entry name" value="P-loop containing nucleotide triphosphate hydrolases"/>
    <property type="match status" value="1"/>
</dbReference>
<keyword evidence="2" id="KW-0813">Transport</keyword>
<accession>A0A1G7KKQ8</accession>
<dbReference type="OrthoDB" id="9809450at2"/>
<comment type="similarity">
    <text evidence="1">Belongs to the ABC transporter superfamily.</text>
</comment>